<name>A0AAE8T0B1_9PEZI</name>
<organism evidence="2 3">
    <name type="scientific">Cephalotrichum gorgonifer</name>
    <dbReference type="NCBI Taxonomy" id="2041049"/>
    <lineage>
        <taxon>Eukaryota</taxon>
        <taxon>Fungi</taxon>
        <taxon>Dikarya</taxon>
        <taxon>Ascomycota</taxon>
        <taxon>Pezizomycotina</taxon>
        <taxon>Sordariomycetes</taxon>
        <taxon>Hypocreomycetidae</taxon>
        <taxon>Microascales</taxon>
        <taxon>Microascaceae</taxon>
        <taxon>Cephalotrichum</taxon>
    </lineage>
</organism>
<gene>
    <name evidence="2" type="ORF">DNG_10433</name>
</gene>
<protein>
    <recommendedName>
        <fullName evidence="4">RGS domain-containing protein</fullName>
    </recommendedName>
</protein>
<dbReference type="InterPro" id="IPR036305">
    <property type="entry name" value="RGS_sf"/>
</dbReference>
<dbReference type="Proteomes" id="UP001187682">
    <property type="component" value="Unassembled WGS sequence"/>
</dbReference>
<dbReference type="Gene3D" id="1.10.167.10">
    <property type="entry name" value="Regulator of G-protein Signalling 4, domain 2"/>
    <property type="match status" value="1"/>
</dbReference>
<keyword evidence="3" id="KW-1185">Reference proteome</keyword>
<evidence type="ECO:0008006" key="4">
    <source>
        <dbReference type="Google" id="ProtNLM"/>
    </source>
</evidence>
<reference evidence="2" key="1">
    <citation type="submission" date="2018-03" db="EMBL/GenBank/DDBJ databases">
        <authorList>
            <person name="Guldener U."/>
        </authorList>
    </citation>
    <scope>NUCLEOTIDE SEQUENCE</scope>
</reference>
<proteinExistence type="predicted"/>
<keyword evidence="1" id="KW-0472">Membrane</keyword>
<dbReference type="InterPro" id="IPR044926">
    <property type="entry name" value="RGS_subdomain_2"/>
</dbReference>
<dbReference type="SUPFAM" id="SSF48097">
    <property type="entry name" value="Regulator of G-protein signaling, RGS"/>
    <property type="match status" value="1"/>
</dbReference>
<sequence length="561" mass="63503">MASKYVQPVMSQSAAQPPPPGVAFDGVGVFYSVLSIVWTGVLISGMVFLYRRRDMPLLRIRSLPLSFGAVILLHLYWLAVQLGYVYGSLMAASIEYWIMSIYVPCGIGLFQASNSQFLHVSSAQKRFARQGSLASLRSAESGKSGKPAILARFQKLDYPRRMLVYVGIGMTLQLLLTTIMFLVSRKFHDSWGIPGTEVHGTPAERKSQQVKGWEWWPSIFWQMFWAWGFAPIILWKSRRIADTHGWRLQTMACCIAGLHASPMWLIALYVPQMAVVNQYFIPPQWIAISIMILEIFTILLPCVQAMRHQTLQRETLDSIARWEARNRSGVSSDSITDSWKSLAGDYHTKTQSIHSSSDSVLVMGALEYVLEKNPEPLRQFSALKDFSGENIAFLMSVAEWKCVPPSAQTPTGITPEMRREKFTRALRIYHDYITPRWAEFPINISSVERKKLEDVFDDAARLLFGADNAADPVCPFDLGDTSSSTELTATRPAEKGSSSPRVETYIDRILFWGDIPDEFGMTIFEEVEENIKYLVLTNTWPKFVRERRLSTDGDVRSSMKG</sequence>
<comment type="caution">
    <text evidence="2">The sequence shown here is derived from an EMBL/GenBank/DDBJ whole genome shotgun (WGS) entry which is preliminary data.</text>
</comment>
<feature type="transmembrane region" description="Helical" evidence="1">
    <location>
        <begin position="62"/>
        <end position="79"/>
    </location>
</feature>
<feature type="transmembrane region" description="Helical" evidence="1">
    <location>
        <begin position="29"/>
        <end position="50"/>
    </location>
</feature>
<dbReference type="EMBL" id="ONZQ02000024">
    <property type="protein sequence ID" value="SPO07738.1"/>
    <property type="molecule type" value="Genomic_DNA"/>
</dbReference>
<accession>A0AAE8T0B1</accession>
<feature type="transmembrane region" description="Helical" evidence="1">
    <location>
        <begin position="246"/>
        <end position="270"/>
    </location>
</feature>
<feature type="transmembrane region" description="Helical" evidence="1">
    <location>
        <begin position="215"/>
        <end position="234"/>
    </location>
</feature>
<evidence type="ECO:0000313" key="3">
    <source>
        <dbReference type="Proteomes" id="UP001187682"/>
    </source>
</evidence>
<evidence type="ECO:0000256" key="1">
    <source>
        <dbReference type="SAM" id="Phobius"/>
    </source>
</evidence>
<keyword evidence="1" id="KW-0812">Transmembrane</keyword>
<feature type="transmembrane region" description="Helical" evidence="1">
    <location>
        <begin position="285"/>
        <end position="303"/>
    </location>
</feature>
<feature type="transmembrane region" description="Helical" evidence="1">
    <location>
        <begin position="162"/>
        <end position="183"/>
    </location>
</feature>
<evidence type="ECO:0000313" key="2">
    <source>
        <dbReference type="EMBL" id="SPO07738.1"/>
    </source>
</evidence>
<feature type="transmembrane region" description="Helical" evidence="1">
    <location>
        <begin position="85"/>
        <end position="110"/>
    </location>
</feature>
<keyword evidence="1" id="KW-1133">Transmembrane helix</keyword>
<dbReference type="AlphaFoldDB" id="A0AAE8T0B1"/>